<evidence type="ECO:0000313" key="1">
    <source>
        <dbReference type="EMBL" id="GAG69789.1"/>
    </source>
</evidence>
<dbReference type="PROSITE" id="PS51257">
    <property type="entry name" value="PROKAR_LIPOPROTEIN"/>
    <property type="match status" value="1"/>
</dbReference>
<name>X0ZK47_9ZZZZ</name>
<sequence length="74" mass="8012">MKKSLIWLVTLMLVVTFSLVGCKAAEVAVEEEAVVEEEAPAVVEEVEEEEVATKDTLIIAIPGTPDGIDLDRQT</sequence>
<dbReference type="EMBL" id="BART01002904">
    <property type="protein sequence ID" value="GAG69789.1"/>
    <property type="molecule type" value="Genomic_DNA"/>
</dbReference>
<proteinExistence type="predicted"/>
<comment type="caution">
    <text evidence="1">The sequence shown here is derived from an EMBL/GenBank/DDBJ whole genome shotgun (WGS) entry which is preliminary data.</text>
</comment>
<feature type="non-terminal residue" evidence="1">
    <location>
        <position position="74"/>
    </location>
</feature>
<protein>
    <submittedName>
        <fullName evidence="1">Uncharacterized protein</fullName>
    </submittedName>
</protein>
<gene>
    <name evidence="1" type="ORF">S01H4_08452</name>
</gene>
<dbReference type="AlphaFoldDB" id="X0ZK47"/>
<reference evidence="1" key="1">
    <citation type="journal article" date="2014" name="Front. Microbiol.">
        <title>High frequency of phylogenetically diverse reductive dehalogenase-homologous genes in deep subseafloor sedimentary metagenomes.</title>
        <authorList>
            <person name="Kawai M."/>
            <person name="Futagami T."/>
            <person name="Toyoda A."/>
            <person name="Takaki Y."/>
            <person name="Nishi S."/>
            <person name="Hori S."/>
            <person name="Arai W."/>
            <person name="Tsubouchi T."/>
            <person name="Morono Y."/>
            <person name="Uchiyama I."/>
            <person name="Ito T."/>
            <person name="Fujiyama A."/>
            <person name="Inagaki F."/>
            <person name="Takami H."/>
        </authorList>
    </citation>
    <scope>NUCLEOTIDE SEQUENCE</scope>
    <source>
        <strain evidence="1">Expedition CK06-06</strain>
    </source>
</reference>
<accession>X0ZK47</accession>
<organism evidence="1">
    <name type="scientific">marine sediment metagenome</name>
    <dbReference type="NCBI Taxonomy" id="412755"/>
    <lineage>
        <taxon>unclassified sequences</taxon>
        <taxon>metagenomes</taxon>
        <taxon>ecological metagenomes</taxon>
    </lineage>
</organism>